<dbReference type="AlphaFoldDB" id="A0A059KSZ1"/>
<proteinExistence type="predicted"/>
<name>A0A059KSZ1_9BURK</name>
<organism evidence="1 2">
    <name type="scientific">Sphaerotilus natans subsp. natans DSM 6575</name>
    <dbReference type="NCBI Taxonomy" id="1286631"/>
    <lineage>
        <taxon>Bacteria</taxon>
        <taxon>Pseudomonadati</taxon>
        <taxon>Pseudomonadota</taxon>
        <taxon>Betaproteobacteria</taxon>
        <taxon>Burkholderiales</taxon>
        <taxon>Sphaerotilaceae</taxon>
        <taxon>Sphaerotilus</taxon>
    </lineage>
</organism>
<dbReference type="Proteomes" id="UP000026714">
    <property type="component" value="Unassembled WGS sequence"/>
</dbReference>
<dbReference type="RefSeq" id="WP_076458534.1">
    <property type="nucleotide sequence ID" value="NZ_AZRA01000005.1"/>
</dbReference>
<accession>A0A059KSZ1</accession>
<evidence type="ECO:0000313" key="1">
    <source>
        <dbReference type="EMBL" id="KDB54243.1"/>
    </source>
</evidence>
<reference evidence="1 2" key="1">
    <citation type="journal article" date="2014" name="FEMS Microbiol. Ecol.">
        <title>Sphaerotilus natans encrusted with nanoball-shaped Fe(III) oxide minerals formed by nitrate-reducing mixotrophic Fe(II) oxidation.</title>
        <authorList>
            <person name="Park S."/>
            <person name="Kim D.H."/>
            <person name="Lee J.H."/>
            <person name="Hur H.G."/>
        </authorList>
    </citation>
    <scope>NUCLEOTIDE SEQUENCE [LARGE SCALE GENOMIC DNA]</scope>
    <source>
        <strain evidence="1 2">DSM 6575</strain>
    </source>
</reference>
<protein>
    <submittedName>
        <fullName evidence="1">Uncharacterized protein</fullName>
    </submittedName>
</protein>
<gene>
    <name evidence="1" type="ORF">X805_02250</name>
</gene>
<keyword evidence="2" id="KW-1185">Reference proteome</keyword>
<evidence type="ECO:0000313" key="2">
    <source>
        <dbReference type="Proteomes" id="UP000026714"/>
    </source>
</evidence>
<dbReference type="EMBL" id="AZRA01000005">
    <property type="protein sequence ID" value="KDB54243.1"/>
    <property type="molecule type" value="Genomic_DNA"/>
</dbReference>
<sequence length="63" mass="6828">MDLSVRCLSVHRVRPGALIACRAGSSSRLRRQGRSLVPAGVGTIVRCRWNERLHGISLQASCG</sequence>
<comment type="caution">
    <text evidence="1">The sequence shown here is derived from an EMBL/GenBank/DDBJ whole genome shotgun (WGS) entry which is preliminary data.</text>
</comment>